<dbReference type="Gene3D" id="3.10.310.10">
    <property type="entry name" value="Diaminopimelate Epimerase, Chain A, domain 1"/>
    <property type="match status" value="2"/>
</dbReference>
<dbReference type="FunFam" id="3.10.310.10:FF:000003">
    <property type="entry name" value="Proline racemase"/>
    <property type="match status" value="1"/>
</dbReference>
<dbReference type="KEGG" id="sti:Sthe_3504"/>
<evidence type="ECO:0000313" key="3">
    <source>
        <dbReference type="Proteomes" id="UP000002027"/>
    </source>
</evidence>
<reference evidence="3" key="1">
    <citation type="submission" date="2009-11" db="EMBL/GenBank/DDBJ databases">
        <title>The complete chromosome 2 of Sphaerobacter thermophilus DSM 20745.</title>
        <authorList>
            <person name="Lucas S."/>
            <person name="Copeland A."/>
            <person name="Lapidus A."/>
            <person name="Glavina del Rio T."/>
            <person name="Dalin E."/>
            <person name="Tice H."/>
            <person name="Bruce D."/>
            <person name="Goodwin L."/>
            <person name="Pitluck S."/>
            <person name="Kyrpides N."/>
            <person name="Mavromatis K."/>
            <person name="Ivanova N."/>
            <person name="Mikhailova N."/>
            <person name="LaButti K.M."/>
            <person name="Clum A."/>
            <person name="Sun H.I."/>
            <person name="Brettin T."/>
            <person name="Detter J.C."/>
            <person name="Han C."/>
            <person name="Larimer F."/>
            <person name="Land M."/>
            <person name="Hauser L."/>
            <person name="Markowitz V."/>
            <person name="Cheng J.F."/>
            <person name="Hugenholtz P."/>
            <person name="Woyke T."/>
            <person name="Wu D."/>
            <person name="Steenblock K."/>
            <person name="Schneider S."/>
            <person name="Pukall R."/>
            <person name="Goeker M."/>
            <person name="Klenk H.P."/>
            <person name="Eisen J.A."/>
        </authorList>
    </citation>
    <scope>NUCLEOTIDE SEQUENCE [LARGE SCALE GENOMIC DNA]</scope>
    <source>
        <strain evidence="3">ATCC 49802 / DSM 20745 / S 6022</strain>
    </source>
</reference>
<sequence length="333" mass="35907">MAGRRIITTIDAHAGGEPLRVVTAGLPRLKGATMLERRREMRDHHDAVRRILMWEPRGHADMYGAILTPPVTPEADYGVLFMHNEGYSTMCGHGIIALTTVLLETGMHPVAGEETVIRYDSPAGLITARGTVVDGRVRQVAFENVPSFVYAPAVEVETPYGTFPVAVVFGGAFYALVDASVAGLEVRKEQVQDLIAFGMAVKHAVEAQLDVVHPLEPELRGIYGTIICGPPVDPAAHGRNVTIFADGEVDRSPCGTGTAARVAWLYANGQLGLGEPYVHESIIGSHYTARVLRETQVGDIAAVVPEIAGRGYLTGFHTFVVEEDDPFAGFLVR</sequence>
<organism evidence="2 3">
    <name type="scientific">Sphaerobacter thermophilus (strain ATCC 49802 / DSM 20745 / KCCM 41009 / NCIMB 13125 / S 6022)</name>
    <dbReference type="NCBI Taxonomy" id="479434"/>
    <lineage>
        <taxon>Bacteria</taxon>
        <taxon>Pseudomonadati</taxon>
        <taxon>Thermomicrobiota</taxon>
        <taxon>Thermomicrobia</taxon>
        <taxon>Sphaerobacterales</taxon>
        <taxon>Sphaerobacterineae</taxon>
        <taxon>Sphaerobacteraceae</taxon>
        <taxon>Sphaerobacter</taxon>
    </lineage>
</organism>
<dbReference type="Proteomes" id="UP000002027">
    <property type="component" value="Chromosome 2"/>
</dbReference>
<dbReference type="EMBL" id="CP001824">
    <property type="protein sequence ID" value="ACZ40903.1"/>
    <property type="molecule type" value="Genomic_DNA"/>
</dbReference>
<dbReference type="SUPFAM" id="SSF54506">
    <property type="entry name" value="Diaminopimelate epimerase-like"/>
    <property type="match status" value="1"/>
</dbReference>
<dbReference type="GO" id="GO:0047580">
    <property type="term" value="F:4-hydroxyproline epimerase activity"/>
    <property type="evidence" value="ECO:0007669"/>
    <property type="project" value="TreeGrafter"/>
</dbReference>
<dbReference type="STRING" id="479434.Sthe_3504"/>
<evidence type="ECO:0000313" key="2">
    <source>
        <dbReference type="EMBL" id="ACZ40903.1"/>
    </source>
</evidence>
<keyword evidence="3" id="KW-1185">Reference proteome</keyword>
<protein>
    <submittedName>
        <fullName evidence="2">Proline racemase</fullName>
        <ecNumber evidence="2">5.1.1.4</ecNumber>
    </submittedName>
</protein>
<proteinExistence type="inferred from homology"/>
<accession>D1CAR0</accession>
<keyword evidence="2" id="KW-0413">Isomerase</keyword>
<gene>
    <name evidence="2" type="ordered locus">Sthe_3504</name>
</gene>
<reference evidence="2 3" key="2">
    <citation type="journal article" date="2010" name="Stand. Genomic Sci.">
        <title>Complete genome sequence of Desulfohalobium retbaense type strain (HR(100)).</title>
        <authorList>
            <person name="Spring S."/>
            <person name="Nolan M."/>
            <person name="Lapidus A."/>
            <person name="Glavina Del Rio T."/>
            <person name="Copeland A."/>
            <person name="Tice H."/>
            <person name="Cheng J.F."/>
            <person name="Lucas S."/>
            <person name="Land M."/>
            <person name="Chen F."/>
            <person name="Bruce D."/>
            <person name="Goodwin L."/>
            <person name="Pitluck S."/>
            <person name="Ivanova N."/>
            <person name="Mavromatis K."/>
            <person name="Mikhailova N."/>
            <person name="Pati A."/>
            <person name="Chen A."/>
            <person name="Palaniappan K."/>
            <person name="Hauser L."/>
            <person name="Chang Y.J."/>
            <person name="Jeffries C.D."/>
            <person name="Munk C."/>
            <person name="Kiss H."/>
            <person name="Chain P."/>
            <person name="Han C."/>
            <person name="Brettin T."/>
            <person name="Detter J.C."/>
            <person name="Schuler E."/>
            <person name="Goker M."/>
            <person name="Rohde M."/>
            <person name="Bristow J."/>
            <person name="Eisen J.A."/>
            <person name="Markowitz V."/>
            <person name="Hugenholtz P."/>
            <person name="Kyrpides N.C."/>
            <person name="Klenk H.P."/>
        </authorList>
    </citation>
    <scope>NUCLEOTIDE SEQUENCE [LARGE SCALE GENOMIC DNA]</scope>
    <source>
        <strain evidence="3">ATCC 49802 / DSM 20745 / S 6022</strain>
    </source>
</reference>
<dbReference type="InterPro" id="IPR008794">
    <property type="entry name" value="Pro_racemase_fam"/>
</dbReference>
<dbReference type="AlphaFoldDB" id="D1CAR0"/>
<dbReference type="EC" id="5.1.1.4" evidence="2"/>
<dbReference type="PANTHER" id="PTHR33442">
    <property type="entry name" value="TRANS-3-HYDROXY-L-PROLINE DEHYDRATASE"/>
    <property type="match status" value="1"/>
</dbReference>
<name>D1CAR0_SPHTD</name>
<dbReference type="InParanoid" id="D1CAR0"/>
<dbReference type="HOGENOM" id="CLU_036729_0_0_0"/>
<dbReference type="GO" id="GO:0018112">
    <property type="term" value="F:proline racemase activity"/>
    <property type="evidence" value="ECO:0007669"/>
    <property type="project" value="UniProtKB-EC"/>
</dbReference>
<dbReference type="RefSeq" id="WP_012873938.1">
    <property type="nucleotide sequence ID" value="NC_013524.1"/>
</dbReference>
<dbReference type="PANTHER" id="PTHR33442:SF1">
    <property type="entry name" value="TRANS-3-HYDROXY-L-PROLINE DEHYDRATASE"/>
    <property type="match status" value="1"/>
</dbReference>
<dbReference type="Pfam" id="PF05544">
    <property type="entry name" value="Pro_racemase"/>
    <property type="match status" value="1"/>
</dbReference>
<dbReference type="eggNOG" id="COG3938">
    <property type="taxonomic scope" value="Bacteria"/>
</dbReference>
<dbReference type="OrthoDB" id="181267at2"/>
<comment type="similarity">
    <text evidence="1">Belongs to the proline racemase family.</text>
</comment>
<evidence type="ECO:0000256" key="1">
    <source>
        <dbReference type="ARBA" id="ARBA00007529"/>
    </source>
</evidence>
<dbReference type="SFLD" id="SFLDS00028">
    <property type="entry name" value="Proline_Racemase"/>
    <property type="match status" value="1"/>
</dbReference>
<dbReference type="PIRSF" id="PIRSF029792">
    <property type="entry name" value="Pro_racemase"/>
    <property type="match status" value="1"/>
</dbReference>